<proteinExistence type="predicted"/>
<sequence length="254" mass="29025">MKCLEHKIERHKNMKDKLFVGIDNGKHGAIAIIDVERNIIDAFKYDEMNPVLLYQKLKPYVENYELRAFVEKPIVVYGLAHQTTPFETIGRHKMTLEILGIPYKMGNPASNAIDNWKRIIGLFDEAKAAATQNTKDISALNKRAREIRVRAELLGYSEKDLLSDKIAYMDKQLAELATELRNIKKQTAKLRGDKKSAVKNTSVDACLKFFPESNKYIEIQPKTKRAVKKKYDDDIAEALLLAECGRTLHINGNF</sequence>
<evidence type="ECO:0000256" key="1">
    <source>
        <dbReference type="SAM" id="Coils"/>
    </source>
</evidence>
<evidence type="ECO:0000313" key="2">
    <source>
        <dbReference type="EMBL" id="DAD80576.1"/>
    </source>
</evidence>
<organism evidence="2">
    <name type="scientific">Siphoviridae sp. ctYh54</name>
    <dbReference type="NCBI Taxonomy" id="2826379"/>
    <lineage>
        <taxon>Viruses</taxon>
        <taxon>Duplodnaviria</taxon>
        <taxon>Heunggongvirae</taxon>
        <taxon>Uroviricota</taxon>
        <taxon>Caudoviricetes</taxon>
    </lineage>
</organism>
<name>A0A8S5MEH2_9CAUD</name>
<dbReference type="EMBL" id="BK014884">
    <property type="protein sequence ID" value="DAD80576.1"/>
    <property type="molecule type" value="Genomic_DNA"/>
</dbReference>
<feature type="coiled-coil region" evidence="1">
    <location>
        <begin position="166"/>
        <end position="193"/>
    </location>
</feature>
<reference evidence="2" key="1">
    <citation type="journal article" date="2021" name="Proc. Natl. Acad. Sci. U.S.A.">
        <title>A Catalog of Tens of Thousands of Viruses from Human Metagenomes Reveals Hidden Associations with Chronic Diseases.</title>
        <authorList>
            <person name="Tisza M.J."/>
            <person name="Buck C.B."/>
        </authorList>
    </citation>
    <scope>NUCLEOTIDE SEQUENCE</scope>
    <source>
        <strain evidence="2">CtYh54</strain>
    </source>
</reference>
<accession>A0A8S5MEH2</accession>
<keyword evidence="1" id="KW-0175">Coiled coil</keyword>
<protein>
    <submittedName>
        <fullName evidence="2">Monokaryotic chloroplast 1 junction resolvase, DNA BINDING.86A</fullName>
    </submittedName>
</protein>